<gene>
    <name evidence="1" type="ORF">AK812_SmicGene21689</name>
</gene>
<reference evidence="1 2" key="1">
    <citation type="submission" date="2016-02" db="EMBL/GenBank/DDBJ databases">
        <title>Genome analysis of coral dinoflagellate symbionts highlights evolutionary adaptations to a symbiotic lifestyle.</title>
        <authorList>
            <person name="Aranda M."/>
            <person name="Li Y."/>
            <person name="Liew Y.J."/>
            <person name="Baumgarten S."/>
            <person name="Simakov O."/>
            <person name="Wilson M."/>
            <person name="Piel J."/>
            <person name="Ashoor H."/>
            <person name="Bougouffa S."/>
            <person name="Bajic V.B."/>
            <person name="Ryu T."/>
            <person name="Ravasi T."/>
            <person name="Bayer T."/>
            <person name="Micklem G."/>
            <person name="Kim H."/>
            <person name="Bhak J."/>
            <person name="Lajeunesse T.C."/>
            <person name="Voolstra C.R."/>
        </authorList>
    </citation>
    <scope>NUCLEOTIDE SEQUENCE [LARGE SCALE GENOMIC DNA]</scope>
    <source>
        <strain evidence="1 2">CCMP2467</strain>
    </source>
</reference>
<evidence type="ECO:0000313" key="2">
    <source>
        <dbReference type="Proteomes" id="UP000186817"/>
    </source>
</evidence>
<comment type="caution">
    <text evidence="1">The sequence shown here is derived from an EMBL/GenBank/DDBJ whole genome shotgun (WGS) entry which is preliminary data.</text>
</comment>
<dbReference type="AlphaFoldDB" id="A0A1Q9DLU1"/>
<protein>
    <submittedName>
        <fullName evidence="1">Uncharacterized protein</fullName>
    </submittedName>
</protein>
<name>A0A1Q9DLU1_SYMMI</name>
<dbReference type="Proteomes" id="UP000186817">
    <property type="component" value="Unassembled WGS sequence"/>
</dbReference>
<accession>A0A1Q9DLU1</accession>
<keyword evidence="2" id="KW-1185">Reference proteome</keyword>
<sequence length="180" mass="19396">MVAGGKLFALGSGLANTTSTFEPSKQAFAVLLSQNITVALKQARPSRLVADEALSAAFQHDGMFEDGIALKTAEKNTLLKAPEVQSANASAPAAECKTAEPGDKCYKVRWDLFAQFTWHSIVTNVHTFAGIAQARHILPPEYIWQRLLAWNAQRPDSTWCIVTGLEASKALSPDALGLEA</sequence>
<proteinExistence type="predicted"/>
<dbReference type="EMBL" id="LSRX01000479">
    <property type="protein sequence ID" value="OLP96110.1"/>
    <property type="molecule type" value="Genomic_DNA"/>
</dbReference>
<organism evidence="1 2">
    <name type="scientific">Symbiodinium microadriaticum</name>
    <name type="common">Dinoflagellate</name>
    <name type="synonym">Zooxanthella microadriatica</name>
    <dbReference type="NCBI Taxonomy" id="2951"/>
    <lineage>
        <taxon>Eukaryota</taxon>
        <taxon>Sar</taxon>
        <taxon>Alveolata</taxon>
        <taxon>Dinophyceae</taxon>
        <taxon>Suessiales</taxon>
        <taxon>Symbiodiniaceae</taxon>
        <taxon>Symbiodinium</taxon>
    </lineage>
</organism>
<evidence type="ECO:0000313" key="1">
    <source>
        <dbReference type="EMBL" id="OLP96110.1"/>
    </source>
</evidence>